<sequence length="95" mass="10327">MFYTWLVAETSPGLNFVTRIFGGRTCPMPVVDGEIVTLYLKSTRGVANQLLRGLSVRYLSMSLGSRVLAGMGRNIALLVKVSACDAIEMWRTAGA</sequence>
<dbReference type="EMBL" id="QTSX02007548">
    <property type="protein sequence ID" value="KAJ9048136.1"/>
    <property type="molecule type" value="Genomic_DNA"/>
</dbReference>
<accession>A0ACC2RDH6</accession>
<reference evidence="1" key="1">
    <citation type="submission" date="2022-04" db="EMBL/GenBank/DDBJ databases">
        <title>Genome of the entomopathogenic fungus Entomophthora muscae.</title>
        <authorList>
            <person name="Elya C."/>
            <person name="Lovett B.R."/>
            <person name="Lee E."/>
            <person name="Macias A.M."/>
            <person name="Hajek A.E."/>
            <person name="De Bivort B.L."/>
            <person name="Kasson M.T."/>
            <person name="De Fine Licht H.H."/>
            <person name="Stajich J.E."/>
        </authorList>
    </citation>
    <scope>NUCLEOTIDE SEQUENCE</scope>
    <source>
        <strain evidence="1">Berkeley</strain>
    </source>
</reference>
<evidence type="ECO:0000313" key="2">
    <source>
        <dbReference type="Proteomes" id="UP001165960"/>
    </source>
</evidence>
<comment type="caution">
    <text evidence="1">The sequence shown here is derived from an EMBL/GenBank/DDBJ whole genome shotgun (WGS) entry which is preliminary data.</text>
</comment>
<dbReference type="Proteomes" id="UP001165960">
    <property type="component" value="Unassembled WGS sequence"/>
</dbReference>
<proteinExistence type="predicted"/>
<evidence type="ECO:0000313" key="1">
    <source>
        <dbReference type="EMBL" id="KAJ9048136.1"/>
    </source>
</evidence>
<organism evidence="1 2">
    <name type="scientific">Entomophthora muscae</name>
    <dbReference type="NCBI Taxonomy" id="34485"/>
    <lineage>
        <taxon>Eukaryota</taxon>
        <taxon>Fungi</taxon>
        <taxon>Fungi incertae sedis</taxon>
        <taxon>Zoopagomycota</taxon>
        <taxon>Entomophthoromycotina</taxon>
        <taxon>Entomophthoromycetes</taxon>
        <taxon>Entomophthorales</taxon>
        <taxon>Entomophthoraceae</taxon>
        <taxon>Entomophthora</taxon>
    </lineage>
</organism>
<keyword evidence="2" id="KW-1185">Reference proteome</keyword>
<name>A0ACC2RDH6_9FUNG</name>
<gene>
    <name evidence="1" type="ORF">DSO57_1038070</name>
</gene>
<protein>
    <submittedName>
        <fullName evidence="1">Uncharacterized protein</fullName>
    </submittedName>
</protein>